<evidence type="ECO:0000313" key="2">
    <source>
        <dbReference type="Ensembl" id="ENSOTSP00005070940.2"/>
    </source>
</evidence>
<reference evidence="2" key="1">
    <citation type="submission" date="2025-08" db="UniProtKB">
        <authorList>
            <consortium name="Ensembl"/>
        </authorList>
    </citation>
    <scope>IDENTIFICATION</scope>
</reference>
<dbReference type="InterPro" id="IPR053891">
    <property type="entry name" value="Shisa_N"/>
</dbReference>
<name>A0A8C8HVF7_ONCTS</name>
<dbReference type="Ensembl" id="ENSOTST00005076982.2">
    <property type="protein sequence ID" value="ENSOTSP00005070940.2"/>
    <property type="gene ID" value="ENSOTSG00005061887.1"/>
</dbReference>
<dbReference type="Proteomes" id="UP000694402">
    <property type="component" value="Unassembled WGS sequence"/>
</dbReference>
<evidence type="ECO:0000313" key="3">
    <source>
        <dbReference type="Proteomes" id="UP000694402"/>
    </source>
</evidence>
<proteinExistence type="predicted"/>
<protein>
    <recommendedName>
        <fullName evidence="1">Shisa N-terminal domain-containing protein</fullName>
    </recommendedName>
</protein>
<dbReference type="Pfam" id="PF13908">
    <property type="entry name" value="Shisa_N"/>
    <property type="match status" value="1"/>
</dbReference>
<accession>A0A8C8HVF7</accession>
<sequence length="86" mass="9758">MSAECTSYYSADNVFVNGSSCPKAGGDARAAFCCGFNDIKYCCDDPNSFFPYEYGYMWWLRYVRDLHKPLMVGFAPIFLDSQETTT</sequence>
<reference evidence="2" key="2">
    <citation type="submission" date="2025-09" db="UniProtKB">
        <authorList>
            <consortium name="Ensembl"/>
        </authorList>
    </citation>
    <scope>IDENTIFICATION</scope>
</reference>
<feature type="domain" description="Shisa N-terminal" evidence="1">
    <location>
        <begin position="4"/>
        <end position="48"/>
    </location>
</feature>
<evidence type="ECO:0000259" key="1">
    <source>
        <dbReference type="Pfam" id="PF13908"/>
    </source>
</evidence>
<dbReference type="AlphaFoldDB" id="A0A8C8HVF7"/>
<dbReference type="GeneTree" id="ENSGT00940000161304"/>
<keyword evidence="3" id="KW-1185">Reference proteome</keyword>
<organism evidence="2 3">
    <name type="scientific">Oncorhynchus tshawytscha</name>
    <name type="common">Chinook salmon</name>
    <name type="synonym">Salmo tshawytscha</name>
    <dbReference type="NCBI Taxonomy" id="74940"/>
    <lineage>
        <taxon>Eukaryota</taxon>
        <taxon>Metazoa</taxon>
        <taxon>Chordata</taxon>
        <taxon>Craniata</taxon>
        <taxon>Vertebrata</taxon>
        <taxon>Euteleostomi</taxon>
        <taxon>Actinopterygii</taxon>
        <taxon>Neopterygii</taxon>
        <taxon>Teleostei</taxon>
        <taxon>Protacanthopterygii</taxon>
        <taxon>Salmoniformes</taxon>
        <taxon>Salmonidae</taxon>
        <taxon>Salmoninae</taxon>
        <taxon>Oncorhynchus</taxon>
    </lineage>
</organism>
<gene>
    <name evidence="2" type="primary">SHISAL2A</name>
</gene>